<dbReference type="GO" id="GO:0009055">
    <property type="term" value="F:electron transfer activity"/>
    <property type="evidence" value="ECO:0007669"/>
    <property type="project" value="UniProtKB-UniRule"/>
</dbReference>
<reference evidence="13 14" key="1">
    <citation type="submission" date="2016-07" db="EMBL/GenBank/DDBJ databases">
        <title>Genome and transcriptome analysis of iron-reducing fermentative bacteria Anoxybacter fermentans.</title>
        <authorList>
            <person name="Zeng X."/>
            <person name="Shao Z."/>
        </authorList>
    </citation>
    <scope>NUCLEOTIDE SEQUENCE [LARGE SCALE GENOMIC DNA]</scope>
    <source>
        <strain evidence="13 14">DY22613</strain>
    </source>
</reference>
<dbReference type="KEGG" id="aft:BBF96_01740"/>
<dbReference type="PRINTS" id="PR00354">
    <property type="entry name" value="7FE8SFRDOXIN"/>
</dbReference>
<dbReference type="InterPro" id="IPR050157">
    <property type="entry name" value="PSI_iron-sulfur_center"/>
</dbReference>
<keyword evidence="4 11" id="KW-0813">Transport</keyword>
<keyword evidence="7" id="KW-0677">Repeat</keyword>
<protein>
    <recommendedName>
        <fullName evidence="3 11">Ferredoxin</fullName>
    </recommendedName>
</protein>
<evidence type="ECO:0000256" key="2">
    <source>
        <dbReference type="ARBA" id="ARBA00003532"/>
    </source>
</evidence>
<dbReference type="InterPro" id="IPR000813">
    <property type="entry name" value="7Fe_ferredoxin"/>
</dbReference>
<feature type="domain" description="4Fe-4S ferredoxin-type" evidence="12">
    <location>
        <begin position="29"/>
        <end position="57"/>
    </location>
</feature>
<evidence type="ECO:0000256" key="6">
    <source>
        <dbReference type="ARBA" id="ARBA00022723"/>
    </source>
</evidence>
<sequence>MAYVISDECIMCGACESECPVSAISEGDGKYEINPDECIDCGACAEVCPVEAISPGE</sequence>
<evidence type="ECO:0000256" key="8">
    <source>
        <dbReference type="ARBA" id="ARBA00022982"/>
    </source>
</evidence>
<evidence type="ECO:0000256" key="9">
    <source>
        <dbReference type="ARBA" id="ARBA00023004"/>
    </source>
</evidence>
<dbReference type="PROSITE" id="PS00198">
    <property type="entry name" value="4FE4S_FER_1"/>
    <property type="match status" value="1"/>
</dbReference>
<comment type="function">
    <text evidence="2 11">Ferredoxins are iron-sulfur proteins that transfer electrons in a wide variety of metabolic reactions.</text>
</comment>
<dbReference type="OrthoDB" id="9803397at2"/>
<dbReference type="Pfam" id="PF13237">
    <property type="entry name" value="Fer4_10"/>
    <property type="match status" value="1"/>
</dbReference>
<dbReference type="GO" id="GO:0051539">
    <property type="term" value="F:4 iron, 4 sulfur cluster binding"/>
    <property type="evidence" value="ECO:0007669"/>
    <property type="project" value="UniProtKB-UniRule"/>
</dbReference>
<dbReference type="EMBL" id="CP016379">
    <property type="protein sequence ID" value="AZR72229.1"/>
    <property type="molecule type" value="Genomic_DNA"/>
</dbReference>
<dbReference type="PROSITE" id="PS51379">
    <property type="entry name" value="4FE4S_FER_2"/>
    <property type="match status" value="2"/>
</dbReference>
<feature type="domain" description="4Fe-4S ferredoxin-type" evidence="12">
    <location>
        <begin position="1"/>
        <end position="28"/>
    </location>
</feature>
<evidence type="ECO:0000256" key="4">
    <source>
        <dbReference type="ARBA" id="ARBA00022448"/>
    </source>
</evidence>
<dbReference type="Gene3D" id="3.30.70.20">
    <property type="match status" value="1"/>
</dbReference>
<organism evidence="13 14">
    <name type="scientific">Anoxybacter fermentans</name>
    <dbReference type="NCBI Taxonomy" id="1323375"/>
    <lineage>
        <taxon>Bacteria</taxon>
        <taxon>Bacillati</taxon>
        <taxon>Bacillota</taxon>
        <taxon>Clostridia</taxon>
        <taxon>Halanaerobiales</taxon>
        <taxon>Anoxybacter</taxon>
    </lineage>
</organism>
<keyword evidence="14" id="KW-1185">Reference proteome</keyword>
<name>A0A3S9SVC3_9FIRM</name>
<dbReference type="FunFam" id="3.30.70.20:FF:000045">
    <property type="entry name" value="Ferredoxin, 4Fe-4S"/>
    <property type="match status" value="1"/>
</dbReference>
<dbReference type="InterPro" id="IPR017900">
    <property type="entry name" value="4Fe4S_Fe_S_CS"/>
</dbReference>
<evidence type="ECO:0000256" key="3">
    <source>
        <dbReference type="ARBA" id="ARBA00013529"/>
    </source>
</evidence>
<keyword evidence="9 11" id="KW-0408">Iron</keyword>
<dbReference type="SUPFAM" id="SSF54862">
    <property type="entry name" value="4Fe-4S ferredoxins"/>
    <property type="match status" value="1"/>
</dbReference>
<evidence type="ECO:0000256" key="11">
    <source>
        <dbReference type="RuleBase" id="RU365098"/>
    </source>
</evidence>
<dbReference type="GO" id="GO:0046872">
    <property type="term" value="F:metal ion binding"/>
    <property type="evidence" value="ECO:0007669"/>
    <property type="project" value="UniProtKB-UniRule"/>
</dbReference>
<keyword evidence="8 11" id="KW-0249">Electron transport</keyword>
<gene>
    <name evidence="13" type="ORF">BBF96_01740</name>
</gene>
<proteinExistence type="predicted"/>
<evidence type="ECO:0000256" key="7">
    <source>
        <dbReference type="ARBA" id="ARBA00022737"/>
    </source>
</evidence>
<dbReference type="AlphaFoldDB" id="A0A3S9SVC3"/>
<evidence type="ECO:0000313" key="14">
    <source>
        <dbReference type="Proteomes" id="UP000267250"/>
    </source>
</evidence>
<evidence type="ECO:0000313" key="13">
    <source>
        <dbReference type="EMBL" id="AZR72229.1"/>
    </source>
</evidence>
<dbReference type="PANTHER" id="PTHR24960">
    <property type="entry name" value="PHOTOSYSTEM I IRON-SULFUR CENTER-RELATED"/>
    <property type="match status" value="1"/>
</dbReference>
<dbReference type="PANTHER" id="PTHR24960:SF79">
    <property type="entry name" value="PHOTOSYSTEM I IRON-SULFUR CENTER"/>
    <property type="match status" value="1"/>
</dbReference>
<keyword evidence="6 11" id="KW-0479">Metal-binding</keyword>
<keyword evidence="10 11" id="KW-0411">Iron-sulfur</keyword>
<evidence type="ECO:0000256" key="5">
    <source>
        <dbReference type="ARBA" id="ARBA00022485"/>
    </source>
</evidence>
<dbReference type="InterPro" id="IPR017896">
    <property type="entry name" value="4Fe4S_Fe-S-bd"/>
</dbReference>
<dbReference type="Proteomes" id="UP000267250">
    <property type="component" value="Chromosome"/>
</dbReference>
<dbReference type="GO" id="GO:0005737">
    <property type="term" value="C:cytoplasm"/>
    <property type="evidence" value="ECO:0007669"/>
    <property type="project" value="TreeGrafter"/>
</dbReference>
<dbReference type="RefSeq" id="WP_127015557.1">
    <property type="nucleotide sequence ID" value="NZ_CP016379.1"/>
</dbReference>
<evidence type="ECO:0000256" key="1">
    <source>
        <dbReference type="ARBA" id="ARBA00001966"/>
    </source>
</evidence>
<accession>A0A3S9SVC3</accession>
<evidence type="ECO:0000259" key="12">
    <source>
        <dbReference type="PROSITE" id="PS51379"/>
    </source>
</evidence>
<keyword evidence="5 11" id="KW-0004">4Fe-4S</keyword>
<comment type="cofactor">
    <cofactor evidence="1 11">
        <name>[4Fe-4S] cluster</name>
        <dbReference type="ChEBI" id="CHEBI:49883"/>
    </cofactor>
</comment>
<evidence type="ECO:0000256" key="10">
    <source>
        <dbReference type="ARBA" id="ARBA00023014"/>
    </source>
</evidence>